<feature type="compositionally biased region" description="Polar residues" evidence="2">
    <location>
        <begin position="489"/>
        <end position="504"/>
    </location>
</feature>
<dbReference type="Proteomes" id="UP000693946">
    <property type="component" value="Linkage Group LG6"/>
</dbReference>
<reference evidence="4 5" key="1">
    <citation type="journal article" date="2021" name="Sci. Rep.">
        <title>Chromosome anchoring in Senegalese sole (Solea senegalensis) reveals sex-associated markers and genome rearrangements in flatfish.</title>
        <authorList>
            <person name="Guerrero-Cozar I."/>
            <person name="Gomez-Garrido J."/>
            <person name="Berbel C."/>
            <person name="Martinez-Blanch J.F."/>
            <person name="Alioto T."/>
            <person name="Claros M.G."/>
            <person name="Gagnaire P.A."/>
            <person name="Manchado M."/>
        </authorList>
    </citation>
    <scope>NUCLEOTIDE SEQUENCE [LARGE SCALE GENOMIC DNA]</scope>
    <source>
        <strain evidence="4">Sse05_10M</strain>
    </source>
</reference>
<feature type="region of interest" description="Disordered" evidence="2">
    <location>
        <begin position="402"/>
        <end position="504"/>
    </location>
</feature>
<feature type="compositionally biased region" description="Polar residues" evidence="2">
    <location>
        <begin position="76"/>
        <end position="85"/>
    </location>
</feature>
<evidence type="ECO:0000256" key="2">
    <source>
        <dbReference type="SAM" id="MobiDB-lite"/>
    </source>
</evidence>
<dbReference type="GO" id="GO:0003677">
    <property type="term" value="F:DNA binding"/>
    <property type="evidence" value="ECO:0007669"/>
    <property type="project" value="InterPro"/>
</dbReference>
<dbReference type="InterPro" id="IPR031920">
    <property type="entry name" value="PALB2_WD40"/>
</dbReference>
<feature type="compositionally biased region" description="Low complexity" evidence="2">
    <location>
        <begin position="894"/>
        <end position="908"/>
    </location>
</feature>
<keyword evidence="1" id="KW-0175">Coiled coil</keyword>
<evidence type="ECO:0000259" key="3">
    <source>
        <dbReference type="Pfam" id="PF16756"/>
    </source>
</evidence>
<dbReference type="PANTHER" id="PTHR14662:SF2">
    <property type="entry name" value="PARTNER AND LOCALIZER OF BRCA2"/>
    <property type="match status" value="1"/>
</dbReference>
<keyword evidence="5" id="KW-1185">Reference proteome</keyword>
<evidence type="ECO:0000256" key="1">
    <source>
        <dbReference type="SAM" id="Coils"/>
    </source>
</evidence>
<feature type="coiled-coil region" evidence="1">
    <location>
        <begin position="18"/>
        <end position="45"/>
    </location>
</feature>
<feature type="region of interest" description="Disordered" evidence="2">
    <location>
        <begin position="142"/>
        <end position="181"/>
    </location>
</feature>
<comment type="caution">
    <text evidence="4">The sequence shown here is derived from an EMBL/GenBank/DDBJ whole genome shotgun (WGS) entry which is preliminary data.</text>
</comment>
<feature type="region of interest" description="Disordered" evidence="2">
    <location>
        <begin position="663"/>
        <end position="687"/>
    </location>
</feature>
<sequence>MESNVEEQLKTTLHYDDKEKLRKKLELLQREYLKTAQRLQRAERLDAVRRHVKSRISQQNHQDQSDPEVKPHIKPSSLTLNSASQVPADPDNSRSSQEIRFLFPSDAACQNTPDPSHDADGGHRPSSALRLRSWRSRLRWERKSAEASMLTDNSGDGKGQSEKMEYAKEEGEEDKVKSEREEVVNESEKLFSASETQSSSLLLSHWKTHAHTGIGDMQGSNELGEMEVSADEKKGSELVKFWNAAEESIKGCTLNGKIKEREGDVDQNTADKVGHEKSDNNIIEIKEEKIGNEKDEMSVGLLDSCTLVEGLLFPAEYYVRTTRRMTSSQSQPDIQAVILSQLSAGRHRRSRGRGRGVNRHTHSSECSDQHIQTEISPLTIAPVHTPSQVSTVDALAELTGNSPNFSEISNEIPHSATPRRGGKRKRGRGRGRTPTPRSSLIHQAAYVKTSEDLQPTTIPVSSSQSLHAPGKPKPRHPLGEPVPVADDSQPASTAAVNETQSSPASGELQKLFPIFLKSSSRTNTTAQIIQSTPSCRSLLLPSSPSAHTSLLPLSWLTSGSLLRNMRNLDIHQDFHLPDDQFASLKLHKLRKVAMELEHFTPPSYNTRSSNRYAHLCPSPSDPVMSLPLPLSLTPMIANSQKQAATQSGDEQNLSVGYCKLANPSLAKEPSNQENTETHREEKTENTSTESVIVVHDFAAGCLHQTSEQDTEILNVSTSNTQTPSDRNDKPQLHVSFVDMCVDNVNDYEVTLCAGDVSSLEDQSTSYHQGEDRAVIKTLYFDCTHQEMPGEPFNSCTAAQTCNDSEASGESPAKHPYVKTPDKGLNETIEAATHPPRDSAEENQCLPHQSVHSQLLLSPTLASAPYPFTTTYLPPSALISSPTLPSVGLTPHRVSTGLPLTSSPSAPALTLPPPHSPASLTPSPPTLSPCQSITSLPPSQSLICSHNQASLEPPDTGNQCQVVEPTSCPTESCIQSQGSSGQAGQKTEETAEQHVMRCMDTLKAPAGGCLVDTCCLLGPSGELCVAAAGKWAVCVWSQTPASDWTLIHTWTFNDPVINVSPIPDAAGLMIVTLGQLEIREVRLLSCSSLMQVLLCEGVVQAAVGVSKSRVVTSSHSTTGSTLQVFSISDHDSTPSSQPLVSPGVCIGALAPVEGLSDAVLGTDEGGRVFVWNLETGQLLRKIVFGDGLSHTVCLRGFSSRGVLFVLLQHQSLSSLDEQEKEAKGKDGIFSEEEEETKKTALFSLLAVNPLNSKSVVATRLYPPKAWSGRLCEADVSSSRVVGLSQSGCVCVWELGRQQASRMVWAPEGEGWQVARWGGRDTLVTGHLNGDVTLHCYRKL</sequence>
<feature type="compositionally biased region" description="Basic residues" evidence="2">
    <location>
        <begin position="345"/>
        <end position="361"/>
    </location>
</feature>
<dbReference type="InterPro" id="IPR042417">
    <property type="entry name" value="PALB2"/>
</dbReference>
<feature type="region of interest" description="Disordered" evidence="2">
    <location>
        <begin position="344"/>
        <end position="370"/>
    </location>
</feature>
<feature type="compositionally biased region" description="Basic and acidic residues" evidence="2">
    <location>
        <begin position="159"/>
        <end position="181"/>
    </location>
</feature>
<feature type="compositionally biased region" description="Polar residues" evidence="2">
    <location>
        <begin position="452"/>
        <end position="466"/>
    </location>
</feature>
<dbReference type="GO" id="GO:0005654">
    <property type="term" value="C:nucleoplasm"/>
    <property type="evidence" value="ECO:0007669"/>
    <property type="project" value="TreeGrafter"/>
</dbReference>
<organism evidence="4 5">
    <name type="scientific">Solea senegalensis</name>
    <name type="common">Senegalese sole</name>
    <dbReference type="NCBI Taxonomy" id="28829"/>
    <lineage>
        <taxon>Eukaryota</taxon>
        <taxon>Metazoa</taxon>
        <taxon>Chordata</taxon>
        <taxon>Craniata</taxon>
        <taxon>Vertebrata</taxon>
        <taxon>Euteleostomi</taxon>
        <taxon>Actinopterygii</taxon>
        <taxon>Neopterygii</taxon>
        <taxon>Teleostei</taxon>
        <taxon>Neoteleostei</taxon>
        <taxon>Acanthomorphata</taxon>
        <taxon>Carangaria</taxon>
        <taxon>Pleuronectiformes</taxon>
        <taxon>Pleuronectoidei</taxon>
        <taxon>Soleidae</taxon>
        <taxon>Solea</taxon>
    </lineage>
</organism>
<feature type="compositionally biased region" description="Basic residues" evidence="2">
    <location>
        <begin position="420"/>
        <end position="431"/>
    </location>
</feature>
<feature type="domain" description="Partner and localiser of BRCA2 WD40" evidence="3">
    <location>
        <begin position="983"/>
        <end position="1332"/>
    </location>
</feature>
<feature type="region of interest" description="Disordered" evidence="2">
    <location>
        <begin position="801"/>
        <end position="821"/>
    </location>
</feature>
<feature type="compositionally biased region" description="Basic and acidic residues" evidence="2">
    <location>
        <begin position="675"/>
        <end position="684"/>
    </location>
</feature>
<accession>A0AAV6Q9K2</accession>
<dbReference type="GO" id="GO:0000724">
    <property type="term" value="P:double-strand break repair via homologous recombination"/>
    <property type="evidence" value="ECO:0007669"/>
    <property type="project" value="InterPro"/>
</dbReference>
<feature type="region of interest" description="Disordered" evidence="2">
    <location>
        <begin position="894"/>
        <end position="931"/>
    </location>
</feature>
<dbReference type="Pfam" id="PF16756">
    <property type="entry name" value="PALB2_WD40"/>
    <property type="match status" value="1"/>
</dbReference>
<dbReference type="PANTHER" id="PTHR14662">
    <property type="entry name" value="PARTNER AND LOCALIZER OF BRCA2"/>
    <property type="match status" value="1"/>
</dbReference>
<gene>
    <name evidence="4" type="ORF">JOB18_028019</name>
</gene>
<feature type="compositionally biased region" description="Pro residues" evidence="2">
    <location>
        <begin position="909"/>
        <end position="926"/>
    </location>
</feature>
<evidence type="ECO:0000313" key="5">
    <source>
        <dbReference type="Proteomes" id="UP000693946"/>
    </source>
</evidence>
<dbReference type="EMBL" id="JAGKHQ010000018">
    <property type="protein sequence ID" value="KAG7486251.1"/>
    <property type="molecule type" value="Genomic_DNA"/>
</dbReference>
<evidence type="ECO:0000313" key="4">
    <source>
        <dbReference type="EMBL" id="KAG7486251.1"/>
    </source>
</evidence>
<feature type="region of interest" description="Disordered" evidence="2">
    <location>
        <begin position="51"/>
        <end position="130"/>
    </location>
</feature>
<proteinExistence type="predicted"/>
<protein>
    <submittedName>
        <fullName evidence="4">Partner and localizer of BRCA2</fullName>
    </submittedName>
</protein>
<name>A0AAV6Q9K2_SOLSE</name>